<keyword evidence="3" id="KW-1185">Reference proteome</keyword>
<dbReference type="EMBL" id="ABEU02000021">
    <property type="protein sequence ID" value="PNR31646.1"/>
    <property type="molecule type" value="Genomic_DNA"/>
</dbReference>
<reference evidence="1 3" key="1">
    <citation type="journal article" date="2008" name="Science">
        <title>The Physcomitrella genome reveals evolutionary insights into the conquest of land by plants.</title>
        <authorList>
            <person name="Rensing S."/>
            <person name="Lang D."/>
            <person name="Zimmer A."/>
            <person name="Terry A."/>
            <person name="Salamov A."/>
            <person name="Shapiro H."/>
            <person name="Nishiyama T."/>
            <person name="Perroud P.-F."/>
            <person name="Lindquist E."/>
            <person name="Kamisugi Y."/>
            <person name="Tanahashi T."/>
            <person name="Sakakibara K."/>
            <person name="Fujita T."/>
            <person name="Oishi K."/>
            <person name="Shin-I T."/>
            <person name="Kuroki Y."/>
            <person name="Toyoda A."/>
            <person name="Suzuki Y."/>
            <person name="Hashimoto A."/>
            <person name="Yamaguchi K."/>
            <person name="Sugano A."/>
            <person name="Kohara Y."/>
            <person name="Fujiyama A."/>
            <person name="Anterola A."/>
            <person name="Aoki S."/>
            <person name="Ashton N."/>
            <person name="Barbazuk W.B."/>
            <person name="Barker E."/>
            <person name="Bennetzen J."/>
            <person name="Bezanilla M."/>
            <person name="Blankenship R."/>
            <person name="Cho S.H."/>
            <person name="Dutcher S."/>
            <person name="Estelle M."/>
            <person name="Fawcett J.A."/>
            <person name="Gundlach H."/>
            <person name="Hanada K."/>
            <person name="Heyl A."/>
            <person name="Hicks K.A."/>
            <person name="Hugh J."/>
            <person name="Lohr M."/>
            <person name="Mayer K."/>
            <person name="Melkozernov A."/>
            <person name="Murata T."/>
            <person name="Nelson D."/>
            <person name="Pils B."/>
            <person name="Prigge M."/>
            <person name="Reiss B."/>
            <person name="Renner T."/>
            <person name="Rombauts S."/>
            <person name="Rushton P."/>
            <person name="Sanderfoot A."/>
            <person name="Schween G."/>
            <person name="Shiu S.-H."/>
            <person name="Stueber K."/>
            <person name="Theodoulou F.L."/>
            <person name="Tu H."/>
            <person name="Van de Peer Y."/>
            <person name="Verrier P.J."/>
            <person name="Waters E."/>
            <person name="Wood A."/>
            <person name="Yang L."/>
            <person name="Cove D."/>
            <person name="Cuming A."/>
            <person name="Hasebe M."/>
            <person name="Lucas S."/>
            <person name="Mishler D.B."/>
            <person name="Reski R."/>
            <person name="Grigoriev I."/>
            <person name="Quatrano R.S."/>
            <person name="Boore J.L."/>
        </authorList>
    </citation>
    <scope>NUCLEOTIDE SEQUENCE [LARGE SCALE GENOMIC DNA]</scope>
    <source>
        <strain evidence="2 3">cv. Gransden 2004</strain>
    </source>
</reference>
<organism evidence="1">
    <name type="scientific">Physcomitrium patens</name>
    <name type="common">Spreading-leaved earth moss</name>
    <name type="synonym">Physcomitrella patens</name>
    <dbReference type="NCBI Taxonomy" id="3218"/>
    <lineage>
        <taxon>Eukaryota</taxon>
        <taxon>Viridiplantae</taxon>
        <taxon>Streptophyta</taxon>
        <taxon>Embryophyta</taxon>
        <taxon>Bryophyta</taxon>
        <taxon>Bryophytina</taxon>
        <taxon>Bryopsida</taxon>
        <taxon>Funariidae</taxon>
        <taxon>Funariales</taxon>
        <taxon>Funariaceae</taxon>
        <taxon>Physcomitrium</taxon>
    </lineage>
</organism>
<dbReference type="AlphaFoldDB" id="A0A2K1IQT9"/>
<reference evidence="2" key="3">
    <citation type="submission" date="2020-12" db="UniProtKB">
        <authorList>
            <consortium name="EnsemblPlants"/>
        </authorList>
    </citation>
    <scope>IDENTIFICATION</scope>
</reference>
<evidence type="ECO:0000313" key="3">
    <source>
        <dbReference type="Proteomes" id="UP000006727"/>
    </source>
</evidence>
<name>A0A2K1IQT9_PHYPA</name>
<dbReference type="Gramene" id="Pp3c21_5620V3.1">
    <property type="protein sequence ID" value="PAC:32915081.CDS.1"/>
    <property type="gene ID" value="Pp3c21_5620"/>
</dbReference>
<dbReference type="EnsemblPlants" id="Pp3c21_5620V3.1">
    <property type="protein sequence ID" value="PAC:32915081.CDS.1"/>
    <property type="gene ID" value="Pp3c21_5620"/>
</dbReference>
<evidence type="ECO:0000313" key="2">
    <source>
        <dbReference type="EnsemblPlants" id="PAC:32915081.CDS.1"/>
    </source>
</evidence>
<accession>A0A2K1IQT9</accession>
<gene>
    <name evidence="1" type="ORF">PHYPA_025767</name>
</gene>
<proteinExistence type="predicted"/>
<evidence type="ECO:0000313" key="1">
    <source>
        <dbReference type="EMBL" id="PNR31646.1"/>
    </source>
</evidence>
<protein>
    <submittedName>
        <fullName evidence="1 2">Uncharacterized protein</fullName>
    </submittedName>
</protein>
<dbReference type="PaxDb" id="3218-PP1S27_260V6.1"/>
<dbReference type="Proteomes" id="UP000006727">
    <property type="component" value="Chromosome 21"/>
</dbReference>
<reference evidence="1 3" key="2">
    <citation type="journal article" date="2018" name="Plant J.">
        <title>The Physcomitrella patens chromosome-scale assembly reveals moss genome structure and evolution.</title>
        <authorList>
            <person name="Lang D."/>
            <person name="Ullrich K.K."/>
            <person name="Murat F."/>
            <person name="Fuchs J."/>
            <person name="Jenkins J."/>
            <person name="Haas F.B."/>
            <person name="Piednoel M."/>
            <person name="Gundlach H."/>
            <person name="Van Bel M."/>
            <person name="Meyberg R."/>
            <person name="Vives C."/>
            <person name="Morata J."/>
            <person name="Symeonidi A."/>
            <person name="Hiss M."/>
            <person name="Muchero W."/>
            <person name="Kamisugi Y."/>
            <person name="Saleh O."/>
            <person name="Blanc G."/>
            <person name="Decker E.L."/>
            <person name="van Gessel N."/>
            <person name="Grimwood J."/>
            <person name="Hayes R.D."/>
            <person name="Graham S.W."/>
            <person name="Gunter L.E."/>
            <person name="McDaniel S.F."/>
            <person name="Hoernstein S.N.W."/>
            <person name="Larsson A."/>
            <person name="Li F.W."/>
            <person name="Perroud P.F."/>
            <person name="Phillips J."/>
            <person name="Ranjan P."/>
            <person name="Rokshar D.S."/>
            <person name="Rothfels C.J."/>
            <person name="Schneider L."/>
            <person name="Shu S."/>
            <person name="Stevenson D.W."/>
            <person name="Thummler F."/>
            <person name="Tillich M."/>
            <person name="Villarreal Aguilar J.C."/>
            <person name="Widiez T."/>
            <person name="Wong G.K."/>
            <person name="Wymore A."/>
            <person name="Zhang Y."/>
            <person name="Zimmer A.D."/>
            <person name="Quatrano R.S."/>
            <person name="Mayer K.F.X."/>
            <person name="Goodstein D."/>
            <person name="Casacuberta J.M."/>
            <person name="Vandepoele K."/>
            <person name="Reski R."/>
            <person name="Cuming A.C."/>
            <person name="Tuskan G.A."/>
            <person name="Maumus F."/>
            <person name="Salse J."/>
            <person name="Schmutz J."/>
            <person name="Rensing S.A."/>
        </authorList>
    </citation>
    <scope>NUCLEOTIDE SEQUENCE [LARGE SCALE GENOMIC DNA]</scope>
    <source>
        <strain evidence="2 3">cv. Gransden 2004</strain>
    </source>
</reference>
<sequence>MVLLARSFDKLDVNVGSIHVARPEKVGGVLLADLERIFAGGQQAGSVQMDRLLVIGCRSTKSFF</sequence>